<gene>
    <name evidence="2" type="ORF">KF282_1111</name>
</gene>
<evidence type="ECO:0000313" key="2">
    <source>
        <dbReference type="EMBL" id="KSU06212.1"/>
    </source>
</evidence>
<dbReference type="AlphaFoldDB" id="A0A0V8CY30"/>
<dbReference type="SUPFAM" id="SSF47413">
    <property type="entry name" value="lambda repressor-like DNA-binding domains"/>
    <property type="match status" value="1"/>
</dbReference>
<evidence type="ECO:0000259" key="1">
    <source>
        <dbReference type="PROSITE" id="PS50943"/>
    </source>
</evidence>
<dbReference type="InterPro" id="IPR010982">
    <property type="entry name" value="Lambda_DNA-bd_dom_sf"/>
</dbReference>
<dbReference type="CDD" id="cd00093">
    <property type="entry name" value="HTH_XRE"/>
    <property type="match status" value="1"/>
</dbReference>
<comment type="caution">
    <text evidence="2">The sequence shown here is derived from an EMBL/GenBank/DDBJ whole genome shotgun (WGS) entry which is preliminary data.</text>
</comment>
<proteinExistence type="predicted"/>
<dbReference type="InterPro" id="IPR001387">
    <property type="entry name" value="Cro/C1-type_HTH"/>
</dbReference>
<name>A0A0V8CY30_LACLL</name>
<organism evidence="2 3">
    <name type="scientific">Lactococcus lactis subsp. lactis</name>
    <name type="common">Streptococcus lactis</name>
    <dbReference type="NCBI Taxonomy" id="1360"/>
    <lineage>
        <taxon>Bacteria</taxon>
        <taxon>Bacillati</taxon>
        <taxon>Bacillota</taxon>
        <taxon>Bacilli</taxon>
        <taxon>Lactobacillales</taxon>
        <taxon>Streptococcaceae</taxon>
        <taxon>Lactococcus</taxon>
    </lineage>
</organism>
<accession>A0A0V8CY30</accession>
<dbReference type="GO" id="GO:0003677">
    <property type="term" value="F:DNA binding"/>
    <property type="evidence" value="ECO:0007669"/>
    <property type="project" value="InterPro"/>
</dbReference>
<dbReference type="PATRIC" id="fig|1360.105.peg.2051"/>
<dbReference type="EMBL" id="LKLN01000031">
    <property type="protein sequence ID" value="KSU06212.1"/>
    <property type="molecule type" value="Genomic_DNA"/>
</dbReference>
<feature type="domain" description="HTH cro/C1-type" evidence="1">
    <location>
        <begin position="31"/>
        <end position="66"/>
    </location>
</feature>
<evidence type="ECO:0000313" key="3">
    <source>
        <dbReference type="Proteomes" id="UP000053058"/>
    </source>
</evidence>
<dbReference type="PROSITE" id="PS50943">
    <property type="entry name" value="HTH_CROC1"/>
    <property type="match status" value="1"/>
</dbReference>
<protein>
    <submittedName>
        <fullName evidence="2">Putative transcription regulator</fullName>
    </submittedName>
</protein>
<sequence>MDKKMENIFYQRLRALTHNSGKSFNQIERDLGYTRNALANYKNGGMPSGVRLMELADYFKVLPEYLIGKIPFKDVENIETTFTSLNNTQKMEMYLLSQKWVLSRVKDDSY</sequence>
<dbReference type="Gene3D" id="1.10.260.40">
    <property type="entry name" value="lambda repressor-like DNA-binding domains"/>
    <property type="match status" value="1"/>
</dbReference>
<dbReference type="Proteomes" id="UP000053058">
    <property type="component" value="Unassembled WGS sequence"/>
</dbReference>
<reference evidence="3" key="1">
    <citation type="submission" date="2015-10" db="EMBL/GenBank/DDBJ databases">
        <title>Draft Genome Sequences of 11 Lactococcus lactis subspecies cremoris strains.</title>
        <authorList>
            <person name="Wels M."/>
            <person name="Backus L."/>
            <person name="Boekhorst J."/>
            <person name="Dijkstra A."/>
            <person name="Beerthuizen M."/>
            <person name="Kelly W."/>
            <person name="Siezen R."/>
            <person name="Bachmann H."/>
            <person name="Van Hijum S."/>
        </authorList>
    </citation>
    <scope>NUCLEOTIDE SEQUENCE [LARGE SCALE GENOMIC DNA]</scope>
    <source>
        <strain evidence="3">KF282</strain>
    </source>
</reference>